<dbReference type="AlphaFoldDB" id="A0A645FX85"/>
<protein>
    <submittedName>
        <fullName evidence="1">Uncharacterized protein</fullName>
    </submittedName>
</protein>
<dbReference type="EMBL" id="VSSQ01065829">
    <property type="protein sequence ID" value="MPN18486.1"/>
    <property type="molecule type" value="Genomic_DNA"/>
</dbReference>
<evidence type="ECO:0000313" key="1">
    <source>
        <dbReference type="EMBL" id="MPN18486.1"/>
    </source>
</evidence>
<comment type="caution">
    <text evidence="1">The sequence shown here is derived from an EMBL/GenBank/DDBJ whole genome shotgun (WGS) entry which is preliminary data.</text>
</comment>
<accession>A0A645FX85</accession>
<proteinExistence type="predicted"/>
<reference evidence="1" key="1">
    <citation type="submission" date="2019-08" db="EMBL/GenBank/DDBJ databases">
        <authorList>
            <person name="Kucharzyk K."/>
            <person name="Murdoch R.W."/>
            <person name="Higgins S."/>
            <person name="Loffler F."/>
        </authorList>
    </citation>
    <scope>NUCLEOTIDE SEQUENCE</scope>
</reference>
<gene>
    <name evidence="1" type="ORF">SDC9_165846</name>
</gene>
<sequence>MDIRREPQYLQHVLCQFLRTIPRFALQSPACLCHLTPDSCGIQTGRHLELFRKYLDALLSYSAHGNVSDPGKGYAVPRIYCKAQHRKDILDFQPFIEGKSPDDPVWDPFFQKRLFDAAAERVHSVKYRHLTVPVPVVPQALYVIGDPDCLILICAGPVNAYKLAPWRSRPEILGMSVGVLLYDSVRTLKYLTGRAIVLVKDHYLCTFKVVCEVHYHTHVCSAPSIYRLVGIADYHYFSS</sequence>
<organism evidence="1">
    <name type="scientific">bioreactor metagenome</name>
    <dbReference type="NCBI Taxonomy" id="1076179"/>
    <lineage>
        <taxon>unclassified sequences</taxon>
        <taxon>metagenomes</taxon>
        <taxon>ecological metagenomes</taxon>
    </lineage>
</organism>
<name>A0A645FX85_9ZZZZ</name>